<name>A0A1S6IRP2_9LACT</name>
<dbReference type="Gene3D" id="3.30.470.20">
    <property type="entry name" value="ATP-grasp fold, B domain"/>
    <property type="match status" value="1"/>
</dbReference>
<dbReference type="OrthoDB" id="5420347at2"/>
<evidence type="ECO:0000313" key="4">
    <source>
        <dbReference type="Proteomes" id="UP000188993"/>
    </source>
</evidence>
<dbReference type="Proteomes" id="UP000188993">
    <property type="component" value="Chromosome"/>
</dbReference>
<keyword evidence="3" id="KW-0436">Ligase</keyword>
<evidence type="ECO:0000259" key="2">
    <source>
        <dbReference type="PROSITE" id="PS50975"/>
    </source>
</evidence>
<keyword evidence="1" id="KW-0067">ATP-binding</keyword>
<dbReference type="STRING" id="708126.BW727_101893"/>
<dbReference type="GO" id="GO:0005524">
    <property type="term" value="F:ATP binding"/>
    <property type="evidence" value="ECO:0007669"/>
    <property type="project" value="UniProtKB-UniRule"/>
</dbReference>
<dbReference type="GO" id="GO:0034025">
    <property type="term" value="F:D-aspartate ligase activity"/>
    <property type="evidence" value="ECO:0007669"/>
    <property type="project" value="UniProtKB-EC"/>
</dbReference>
<dbReference type="InterPro" id="IPR011761">
    <property type="entry name" value="ATP-grasp"/>
</dbReference>
<dbReference type="SUPFAM" id="SSF56059">
    <property type="entry name" value="Glutathione synthetase ATP-binding domain-like"/>
    <property type="match status" value="1"/>
</dbReference>
<evidence type="ECO:0000313" key="3">
    <source>
        <dbReference type="EMBL" id="AQS54217.1"/>
    </source>
</evidence>
<gene>
    <name evidence="3" type="ORF">BW727_101893</name>
</gene>
<protein>
    <submittedName>
        <fullName evidence="3">D-aspartate ligase</fullName>
        <ecNumber evidence="3">6.3.1.12</ecNumber>
    </submittedName>
</protein>
<dbReference type="PROSITE" id="PS50975">
    <property type="entry name" value="ATP_GRASP"/>
    <property type="match status" value="1"/>
</dbReference>
<accession>A0A1S6IRP2</accession>
<keyword evidence="4" id="KW-1185">Reference proteome</keyword>
<feature type="domain" description="ATP-grasp" evidence="2">
    <location>
        <begin position="120"/>
        <end position="315"/>
    </location>
</feature>
<dbReference type="KEGG" id="jda:BW727_101893"/>
<dbReference type="RefSeq" id="WP_062467780.1">
    <property type="nucleotide sequence ID" value="NZ_BBYN01000003.1"/>
</dbReference>
<sequence length="415" mass="47783">MKFTPVIMGANRGSYGLARAFYEEYGVKSALISPYRTGSVKHSKIINYYKQLQMTDIESMLETMVAIEIQEPETKKIIFGSDDRYVSFLIENRMLFGPNWIVPYPDEQTYEAVTDKTLFYELCEQLDVAYPRTVVLDQMSTFNLTYPVIIKAAQTPEYQNLDFEGKKKVYLCQTQEEAWQNIELIRQAGYTAALIVQEYIPGDDTSLGIVTAYVAKKDGQIKLVSYANVLVDDPTPSAIGNSLAGFVREEESIKEPIQRIVEASGFYGFMTFDVKYDARRCEYIFFEVNGRLGLSNYYVTAAGHNVAWYYIEDFLLENNLSMATFQKEIVYSNLTNHLLCHNLHIPQSDNKQPMVHPLVAPYEKSWRRKLYILMSSINYYRKLWKHASLENIVIKKANSLPKTKQVVNNQTLPLK</sequence>
<dbReference type="EC" id="6.3.1.12" evidence="3"/>
<reference evidence="3 4" key="1">
    <citation type="journal article" date="2014" name="Int. J. Syst. Evol. Microbiol.">
        <title>Jeotgalibaca dankookensis gen. nov., sp. nov., a member of the family Carnobacteriaceae, isolated from seujeot (Korean traditional food).</title>
        <authorList>
            <person name="Lee D.G."/>
            <person name="Trujillo M.E."/>
            <person name="Kang H."/>
            <person name="Ahn T.Y."/>
        </authorList>
    </citation>
    <scope>NUCLEOTIDE SEQUENCE [LARGE SCALE GENOMIC DNA]</scope>
    <source>
        <strain evidence="3 4">EX-07</strain>
    </source>
</reference>
<proteinExistence type="predicted"/>
<dbReference type="GO" id="GO:0046872">
    <property type="term" value="F:metal ion binding"/>
    <property type="evidence" value="ECO:0007669"/>
    <property type="project" value="InterPro"/>
</dbReference>
<evidence type="ECO:0000256" key="1">
    <source>
        <dbReference type="PROSITE-ProRule" id="PRU00409"/>
    </source>
</evidence>
<keyword evidence="1" id="KW-0547">Nucleotide-binding</keyword>
<dbReference type="AlphaFoldDB" id="A0A1S6IRP2"/>
<organism evidence="3 4">
    <name type="scientific">Jeotgalibaca dankookensis</name>
    <dbReference type="NCBI Taxonomy" id="708126"/>
    <lineage>
        <taxon>Bacteria</taxon>
        <taxon>Bacillati</taxon>
        <taxon>Bacillota</taxon>
        <taxon>Bacilli</taxon>
        <taxon>Lactobacillales</taxon>
        <taxon>Carnobacteriaceae</taxon>
        <taxon>Jeotgalibaca</taxon>
    </lineage>
</organism>
<dbReference type="EMBL" id="CP019728">
    <property type="protein sequence ID" value="AQS54217.1"/>
    <property type="molecule type" value="Genomic_DNA"/>
</dbReference>